<proteinExistence type="predicted"/>
<accession>A0A0E0C7J8</accession>
<reference evidence="2" key="2">
    <citation type="submission" date="2018-05" db="EMBL/GenBank/DDBJ databases">
        <title>OmerRS3 (Oryza meridionalis Reference Sequence Version 3).</title>
        <authorList>
            <person name="Zhang J."/>
            <person name="Kudrna D."/>
            <person name="Lee S."/>
            <person name="Talag J."/>
            <person name="Welchert J."/>
            <person name="Wing R.A."/>
        </authorList>
    </citation>
    <scope>NUCLEOTIDE SEQUENCE [LARGE SCALE GENOMIC DNA]</scope>
    <source>
        <strain evidence="2">cv. OR44</strain>
    </source>
</reference>
<feature type="compositionally biased region" description="Basic and acidic residues" evidence="1">
    <location>
        <begin position="33"/>
        <end position="46"/>
    </location>
</feature>
<dbReference type="Gramene" id="OMERI01G27500.2">
    <property type="protein sequence ID" value="OMERI01G27500.2"/>
    <property type="gene ID" value="OMERI01G27500"/>
</dbReference>
<organism evidence="2">
    <name type="scientific">Oryza meridionalis</name>
    <dbReference type="NCBI Taxonomy" id="40149"/>
    <lineage>
        <taxon>Eukaryota</taxon>
        <taxon>Viridiplantae</taxon>
        <taxon>Streptophyta</taxon>
        <taxon>Embryophyta</taxon>
        <taxon>Tracheophyta</taxon>
        <taxon>Spermatophyta</taxon>
        <taxon>Magnoliopsida</taxon>
        <taxon>Liliopsida</taxon>
        <taxon>Poales</taxon>
        <taxon>Poaceae</taxon>
        <taxon>BOP clade</taxon>
        <taxon>Oryzoideae</taxon>
        <taxon>Oryzeae</taxon>
        <taxon>Oryzinae</taxon>
        <taxon>Oryza</taxon>
    </lineage>
</organism>
<dbReference type="EnsemblPlants" id="OMERI01G27500.2">
    <property type="protein sequence ID" value="OMERI01G27500.2"/>
    <property type="gene ID" value="OMERI01G27500"/>
</dbReference>
<feature type="compositionally biased region" description="Basic and acidic residues" evidence="1">
    <location>
        <begin position="53"/>
        <end position="62"/>
    </location>
</feature>
<evidence type="ECO:0000256" key="1">
    <source>
        <dbReference type="SAM" id="MobiDB-lite"/>
    </source>
</evidence>
<sequence length="62" mass="6997">MRSGAPVVLAAEDDGDIEAVRHEQLAELHRGDQVADHPRRRVDDSQLLRTHFGTRDGTPRLR</sequence>
<feature type="region of interest" description="Disordered" evidence="1">
    <location>
        <begin position="33"/>
        <end position="62"/>
    </location>
</feature>
<reference evidence="2" key="1">
    <citation type="submission" date="2015-04" db="UniProtKB">
        <authorList>
            <consortium name="EnsemblPlants"/>
        </authorList>
    </citation>
    <scope>IDENTIFICATION</scope>
</reference>
<evidence type="ECO:0000313" key="2">
    <source>
        <dbReference type="EnsemblPlants" id="OMERI01G27500.2"/>
    </source>
</evidence>
<dbReference type="HOGENOM" id="CLU_2907927_0_0_1"/>
<name>A0A0E0C7J8_9ORYZ</name>
<protein>
    <submittedName>
        <fullName evidence="2">Uncharacterized protein</fullName>
    </submittedName>
</protein>
<evidence type="ECO:0000313" key="3">
    <source>
        <dbReference type="Proteomes" id="UP000008021"/>
    </source>
</evidence>
<dbReference type="AlphaFoldDB" id="A0A0E0C7J8"/>
<keyword evidence="3" id="KW-1185">Reference proteome</keyword>
<dbReference type="Proteomes" id="UP000008021">
    <property type="component" value="Chromosome 1"/>
</dbReference>